<evidence type="ECO:0000313" key="14">
    <source>
        <dbReference type="EMBL" id="JAG23228.1"/>
    </source>
</evidence>
<feature type="non-terminal residue" evidence="10">
    <location>
        <position position="1"/>
    </location>
</feature>
<dbReference type="PANTHER" id="PTHR47966:SF51">
    <property type="entry name" value="BETA-SITE APP-CLEAVING ENZYME, ISOFORM A-RELATED"/>
    <property type="match status" value="1"/>
</dbReference>
<dbReference type="InterPro" id="IPR001461">
    <property type="entry name" value="Aspartic_peptidase_A1"/>
</dbReference>
<dbReference type="InterPro" id="IPR001969">
    <property type="entry name" value="Aspartic_peptidase_AS"/>
</dbReference>
<comment type="similarity">
    <text evidence="1 6">Belongs to the peptidase A1 family.</text>
</comment>
<evidence type="ECO:0000256" key="1">
    <source>
        <dbReference type="ARBA" id="ARBA00007447"/>
    </source>
</evidence>
<dbReference type="EMBL" id="GBHO01020375">
    <property type="protein sequence ID" value="JAG23229.1"/>
    <property type="molecule type" value="Transcribed_RNA"/>
</dbReference>
<dbReference type="PRINTS" id="PR00792">
    <property type="entry name" value="PEPSIN"/>
</dbReference>
<dbReference type="PANTHER" id="PTHR47966">
    <property type="entry name" value="BETA-SITE APP-CLEAVING ENZYME, ISOFORM A-RELATED"/>
    <property type="match status" value="1"/>
</dbReference>
<evidence type="ECO:0000313" key="12">
    <source>
        <dbReference type="EMBL" id="JAG23226.1"/>
    </source>
</evidence>
<accession>A0A0A9WUN1</accession>
<dbReference type="SUPFAM" id="SSF50630">
    <property type="entry name" value="Acid proteases"/>
    <property type="match status" value="1"/>
</dbReference>
<dbReference type="Gene3D" id="2.40.70.10">
    <property type="entry name" value="Acid Proteases"/>
    <property type="match status" value="2"/>
</dbReference>
<dbReference type="EMBL" id="GBHO01020371">
    <property type="protein sequence ID" value="JAG23233.1"/>
    <property type="molecule type" value="Transcribed_RNA"/>
</dbReference>
<dbReference type="EMBL" id="GBHO01014405">
    <property type="protein sequence ID" value="JAG29199.1"/>
    <property type="molecule type" value="Transcribed_RNA"/>
</dbReference>
<evidence type="ECO:0000256" key="5">
    <source>
        <dbReference type="PIRSR" id="PIRSR601461-1"/>
    </source>
</evidence>
<keyword evidence="7" id="KW-0732">Signal</keyword>
<dbReference type="InterPro" id="IPR021109">
    <property type="entry name" value="Peptidase_aspartic_dom_sf"/>
</dbReference>
<feature type="domain" description="Peptidase A1" evidence="8">
    <location>
        <begin position="78"/>
        <end position="383"/>
    </location>
</feature>
<dbReference type="EMBL" id="GBHO01040458">
    <property type="protein sequence ID" value="JAG03146.1"/>
    <property type="molecule type" value="Transcribed_RNA"/>
</dbReference>
<sequence>SSDLVTIMKIFLSAAVCVLAASCVEGAKYKIPVKKGETAIEKTIKNLEGKRMEHIVLENMILSSYEPEPLVNNMNAAYYGEIEIGTPGQKFNVLFDTGSADLWIPSVLTSQGICGYRKCYNHQKSSSYQANGQSMTLQYGTGRMMGKLSQDTVKIGDLEIKGQTFGEAIYEDAFLSKKGTPFDGILGLGFPSLSQYALPPFFQAVQEGLFEKNMFSVFLDKNHPEGSNIVFGGYDEDVIDADQINWVPITSPKYWQFNMDSVQIGDQLTVGSNAAAIADTGTSLLVGPQEDVQNIASALGATAYQGLYVIDATQVSSLPDIVIKINGEDYVLEPSDYTVNAGQNLAILGFQSLQGSNLWILGDIFLNKFYSIYNADDRTVGFAPLNNNNNY</sequence>
<evidence type="ECO:0000313" key="15">
    <source>
        <dbReference type="EMBL" id="JAG23229.1"/>
    </source>
</evidence>
<dbReference type="EMBL" id="GBHO01020376">
    <property type="protein sequence ID" value="JAG23228.1"/>
    <property type="molecule type" value="Transcribed_RNA"/>
</dbReference>
<evidence type="ECO:0000256" key="6">
    <source>
        <dbReference type="RuleBase" id="RU000454"/>
    </source>
</evidence>
<keyword evidence="3 6" id="KW-0064">Aspartyl protease</keyword>
<evidence type="ECO:0000313" key="18">
    <source>
        <dbReference type="EMBL" id="JAG23234.1"/>
    </source>
</evidence>
<dbReference type="PROSITE" id="PS51767">
    <property type="entry name" value="PEPTIDASE_A1"/>
    <property type="match status" value="1"/>
</dbReference>
<proteinExistence type="inferred from homology"/>
<evidence type="ECO:0000313" key="19">
    <source>
        <dbReference type="EMBL" id="JAG29199.1"/>
    </source>
</evidence>
<dbReference type="Pfam" id="PF00026">
    <property type="entry name" value="Asp"/>
    <property type="match status" value="1"/>
</dbReference>
<evidence type="ECO:0000256" key="4">
    <source>
        <dbReference type="ARBA" id="ARBA00022801"/>
    </source>
</evidence>
<dbReference type="EMBL" id="GBHO01020370">
    <property type="protein sequence ID" value="JAG23234.1"/>
    <property type="molecule type" value="Transcribed_RNA"/>
</dbReference>
<dbReference type="EMBL" id="GBHO01023339">
    <property type="protein sequence ID" value="JAG20265.1"/>
    <property type="molecule type" value="Transcribed_RNA"/>
</dbReference>
<evidence type="ECO:0000313" key="10">
    <source>
        <dbReference type="EMBL" id="JAG12167.1"/>
    </source>
</evidence>
<dbReference type="GO" id="GO:0004190">
    <property type="term" value="F:aspartic-type endopeptidase activity"/>
    <property type="evidence" value="ECO:0007669"/>
    <property type="project" value="UniProtKB-KW"/>
</dbReference>
<gene>
    <name evidence="10" type="primary">ctse-b_2</name>
    <name evidence="13" type="synonym">ctse-b_0</name>
    <name evidence="14" type="synonym">ctse-b_1</name>
    <name evidence="18" type="synonym">ctse-b_10</name>
    <name evidence="12" type="synonym">ctse-b_3</name>
    <name evidence="16" type="synonym">ctse-b_4</name>
    <name evidence="11" type="synonym">ctse-b_5</name>
    <name evidence="17" type="synonym">ctse-b_6</name>
    <name evidence="15" type="synonym">ctse-b_7</name>
    <name evidence="19" type="synonym">ctse-b_8</name>
    <name evidence="9" type="synonym">ctse-b_9</name>
    <name evidence="16" type="ORF">CM83_88121</name>
    <name evidence="10" type="ORF">CM83_88122</name>
    <name evidence="12" type="ORF">CM83_88124</name>
    <name evidence="13" type="ORF">CM83_88126</name>
    <name evidence="14" type="ORF">CM83_88128</name>
    <name evidence="15" type="ORF">CM83_88130</name>
    <name evidence="17" type="ORF">CM83_88132</name>
    <name evidence="18" type="ORF">CM83_88134</name>
    <name evidence="19" type="ORF">CM83_88136</name>
    <name evidence="11" type="ORF">CM83_88138</name>
    <name evidence="9" type="ORF">CM83_88140</name>
</gene>
<reference evidence="10" key="1">
    <citation type="journal article" date="2014" name="PLoS ONE">
        <title>Transcriptome-Based Identification of ABC Transporters in the Western Tarnished Plant Bug Lygus hesperus.</title>
        <authorList>
            <person name="Hull J.J."/>
            <person name="Chaney K."/>
            <person name="Geib S.M."/>
            <person name="Fabrick J.A."/>
            <person name="Brent C.S."/>
            <person name="Walsh D."/>
            <person name="Lavine L.C."/>
        </authorList>
    </citation>
    <scope>NUCLEOTIDE SEQUENCE</scope>
</reference>
<organism evidence="10">
    <name type="scientific">Lygus hesperus</name>
    <name type="common">Western plant bug</name>
    <dbReference type="NCBI Taxonomy" id="30085"/>
    <lineage>
        <taxon>Eukaryota</taxon>
        <taxon>Metazoa</taxon>
        <taxon>Ecdysozoa</taxon>
        <taxon>Arthropoda</taxon>
        <taxon>Hexapoda</taxon>
        <taxon>Insecta</taxon>
        <taxon>Pterygota</taxon>
        <taxon>Neoptera</taxon>
        <taxon>Paraneoptera</taxon>
        <taxon>Hemiptera</taxon>
        <taxon>Heteroptera</taxon>
        <taxon>Panheteroptera</taxon>
        <taxon>Cimicomorpha</taxon>
        <taxon>Miridae</taxon>
        <taxon>Mirini</taxon>
        <taxon>Lygus</taxon>
    </lineage>
</organism>
<dbReference type="FunFam" id="2.40.70.10:FF:000115">
    <property type="entry name" value="Lysosomal aspartic protease"/>
    <property type="match status" value="1"/>
</dbReference>
<feature type="chain" id="PRO_5007389216" evidence="7">
    <location>
        <begin position="27"/>
        <end position="391"/>
    </location>
</feature>
<keyword evidence="4 6" id="KW-0378">Hydrolase</keyword>
<dbReference type="EMBL" id="GBHO01020377">
    <property type="protein sequence ID" value="JAG23227.1"/>
    <property type="molecule type" value="Transcribed_RNA"/>
</dbReference>
<feature type="active site" evidence="5">
    <location>
        <position position="279"/>
    </location>
</feature>
<evidence type="ECO:0000313" key="13">
    <source>
        <dbReference type="EMBL" id="JAG23227.1"/>
    </source>
</evidence>
<dbReference type="PROSITE" id="PS00141">
    <property type="entry name" value="ASP_PROTEASE"/>
    <property type="match status" value="2"/>
</dbReference>
<dbReference type="AlphaFoldDB" id="A0A0A9WUN1"/>
<evidence type="ECO:0000256" key="2">
    <source>
        <dbReference type="ARBA" id="ARBA00022670"/>
    </source>
</evidence>
<evidence type="ECO:0000313" key="17">
    <source>
        <dbReference type="EMBL" id="JAG23233.1"/>
    </source>
</evidence>
<dbReference type="EMBL" id="GBHO01031437">
    <property type="protein sequence ID" value="JAG12167.1"/>
    <property type="molecule type" value="Transcribed_RNA"/>
</dbReference>
<feature type="signal peptide" evidence="7">
    <location>
        <begin position="1"/>
        <end position="26"/>
    </location>
</feature>
<evidence type="ECO:0000256" key="3">
    <source>
        <dbReference type="ARBA" id="ARBA00022750"/>
    </source>
</evidence>
<name>A0A0A9WUN1_LYGHE</name>
<reference evidence="10" key="2">
    <citation type="submission" date="2014-07" db="EMBL/GenBank/DDBJ databases">
        <authorList>
            <person name="Hull J."/>
        </authorList>
    </citation>
    <scope>NUCLEOTIDE SEQUENCE</scope>
</reference>
<dbReference type="EMBL" id="GBHO01020378">
    <property type="protein sequence ID" value="JAG23226.1"/>
    <property type="molecule type" value="Transcribed_RNA"/>
</dbReference>
<evidence type="ECO:0000313" key="11">
    <source>
        <dbReference type="EMBL" id="JAG20265.1"/>
    </source>
</evidence>
<dbReference type="GO" id="GO:0006508">
    <property type="term" value="P:proteolysis"/>
    <property type="evidence" value="ECO:0007669"/>
    <property type="project" value="UniProtKB-KW"/>
</dbReference>
<evidence type="ECO:0000256" key="7">
    <source>
        <dbReference type="SAM" id="SignalP"/>
    </source>
</evidence>
<evidence type="ECO:0000313" key="9">
    <source>
        <dbReference type="EMBL" id="JAG03146.1"/>
    </source>
</evidence>
<dbReference type="InterPro" id="IPR033121">
    <property type="entry name" value="PEPTIDASE_A1"/>
</dbReference>
<protein>
    <submittedName>
        <fullName evidence="10">Cathepsin E-B</fullName>
    </submittedName>
</protein>
<keyword evidence="2 6" id="KW-0645">Protease</keyword>
<feature type="active site" evidence="5">
    <location>
        <position position="96"/>
    </location>
</feature>
<evidence type="ECO:0000313" key="16">
    <source>
        <dbReference type="EMBL" id="JAG23230.1"/>
    </source>
</evidence>
<dbReference type="EMBL" id="GBHO01020374">
    <property type="protein sequence ID" value="JAG23230.1"/>
    <property type="molecule type" value="Transcribed_RNA"/>
</dbReference>
<evidence type="ECO:0000259" key="8">
    <source>
        <dbReference type="PROSITE" id="PS51767"/>
    </source>
</evidence>